<reference evidence="2 3" key="1">
    <citation type="submission" date="2020-10" db="EMBL/GenBank/DDBJ databases">
        <title>The Coptis chinensis genome and diversification of protoberbering-type alkaloids.</title>
        <authorList>
            <person name="Wang B."/>
            <person name="Shu S."/>
            <person name="Song C."/>
            <person name="Liu Y."/>
        </authorList>
    </citation>
    <scope>NUCLEOTIDE SEQUENCE [LARGE SCALE GENOMIC DNA]</scope>
    <source>
        <strain evidence="2">HL-2020</strain>
        <tissue evidence="2">Leaf</tissue>
    </source>
</reference>
<dbReference type="Pfam" id="PF02458">
    <property type="entry name" value="Transferase"/>
    <property type="match status" value="1"/>
</dbReference>
<name>A0A835HKC6_9MAGN</name>
<sequence length="327" mass="36575">MSPADVQYISTYRVRPLNSNKESGKIPLTPWDLTLLPVQYIQKGILFLKPQSRQTKEEQAFLVDQLKKSLAPTLDFFFPLAGRLAMEKHKDDSISFFIKCNDQGASLVHAPAEVLVSDILDPVYVPPVVYRFFPINYATNYDGLRLPLLSIQVTFLIDGIFIGCTMNHSVCDGSSFWHFMNSWSAVTRGKAGELVERGLGWAAWLLNQTITSHNDSEVRSSWEAWMKKPLLMTRSKAATGLITGSSPRFNVYENDFGWGKPIGVRSGCGNKSEGNISVYPGPVEGSVEIEACLLTNTLKAMGEDLEFSVYAKQLLFLFSFFFIKSIS</sequence>
<comment type="caution">
    <text evidence="2">The sequence shown here is derived from an EMBL/GenBank/DDBJ whole genome shotgun (WGS) entry which is preliminary data.</text>
</comment>
<dbReference type="PANTHER" id="PTHR31896">
    <property type="entry name" value="FAMILY REGULATORY PROTEIN, PUTATIVE (AFU_ORTHOLOGUE AFUA_3G14730)-RELATED"/>
    <property type="match status" value="1"/>
</dbReference>
<evidence type="ECO:0000313" key="3">
    <source>
        <dbReference type="Proteomes" id="UP000631114"/>
    </source>
</evidence>
<gene>
    <name evidence="2" type="ORF">IFM89_016052</name>
</gene>
<dbReference type="PANTHER" id="PTHR31896:SF43">
    <property type="entry name" value="PROTEIN ENHANCED PSEUDOMONAS SUSCEPTIBILITY 1"/>
    <property type="match status" value="1"/>
</dbReference>
<dbReference type="EMBL" id="JADFTS010000006">
    <property type="protein sequence ID" value="KAF9601079.1"/>
    <property type="molecule type" value="Genomic_DNA"/>
</dbReference>
<dbReference type="GO" id="GO:0016740">
    <property type="term" value="F:transferase activity"/>
    <property type="evidence" value="ECO:0007669"/>
    <property type="project" value="UniProtKB-KW"/>
</dbReference>
<proteinExistence type="predicted"/>
<dbReference type="InterPro" id="IPR023213">
    <property type="entry name" value="CAT-like_dom_sf"/>
</dbReference>
<evidence type="ECO:0000256" key="1">
    <source>
        <dbReference type="ARBA" id="ARBA00022679"/>
    </source>
</evidence>
<dbReference type="OrthoDB" id="1422977at2759"/>
<dbReference type="Proteomes" id="UP000631114">
    <property type="component" value="Unassembled WGS sequence"/>
</dbReference>
<organism evidence="2 3">
    <name type="scientific">Coptis chinensis</name>
    <dbReference type="NCBI Taxonomy" id="261450"/>
    <lineage>
        <taxon>Eukaryota</taxon>
        <taxon>Viridiplantae</taxon>
        <taxon>Streptophyta</taxon>
        <taxon>Embryophyta</taxon>
        <taxon>Tracheophyta</taxon>
        <taxon>Spermatophyta</taxon>
        <taxon>Magnoliopsida</taxon>
        <taxon>Ranunculales</taxon>
        <taxon>Ranunculaceae</taxon>
        <taxon>Coptidoideae</taxon>
        <taxon>Coptis</taxon>
    </lineage>
</organism>
<dbReference type="InterPro" id="IPR051283">
    <property type="entry name" value="Sec_Metabolite_Acyltrans"/>
</dbReference>
<dbReference type="AlphaFoldDB" id="A0A835HKC6"/>
<evidence type="ECO:0000313" key="2">
    <source>
        <dbReference type="EMBL" id="KAF9601079.1"/>
    </source>
</evidence>
<dbReference type="Gene3D" id="3.30.559.10">
    <property type="entry name" value="Chloramphenicol acetyltransferase-like domain"/>
    <property type="match status" value="1"/>
</dbReference>
<accession>A0A835HKC6</accession>
<keyword evidence="1" id="KW-0808">Transferase</keyword>
<keyword evidence="3" id="KW-1185">Reference proteome</keyword>
<protein>
    <submittedName>
        <fullName evidence="2">Uncharacterized protein</fullName>
    </submittedName>
</protein>